<accession>A0A9P9YQI9</accession>
<organism evidence="1 2">
    <name type="scientific">Drosophila gunungcola</name>
    <name type="common">fruit fly</name>
    <dbReference type="NCBI Taxonomy" id="103775"/>
    <lineage>
        <taxon>Eukaryota</taxon>
        <taxon>Metazoa</taxon>
        <taxon>Ecdysozoa</taxon>
        <taxon>Arthropoda</taxon>
        <taxon>Hexapoda</taxon>
        <taxon>Insecta</taxon>
        <taxon>Pterygota</taxon>
        <taxon>Neoptera</taxon>
        <taxon>Endopterygota</taxon>
        <taxon>Diptera</taxon>
        <taxon>Brachycera</taxon>
        <taxon>Muscomorpha</taxon>
        <taxon>Ephydroidea</taxon>
        <taxon>Drosophilidae</taxon>
        <taxon>Drosophila</taxon>
        <taxon>Sophophora</taxon>
    </lineage>
</organism>
<gene>
    <name evidence="1" type="ORF">M5D96_006871</name>
</gene>
<keyword evidence="2" id="KW-1185">Reference proteome</keyword>
<dbReference type="EMBL" id="JAMKOV010000004">
    <property type="protein sequence ID" value="KAI8040928.1"/>
    <property type="molecule type" value="Genomic_DNA"/>
</dbReference>
<sequence length="71" mass="8533">MPIHICIYTPFRSYTYVRVKNNRNEWQTTSENLQIVRNMASVFLIHRPIKKSNQSGLILVTWSRTPKKKWL</sequence>
<protein>
    <submittedName>
        <fullName evidence="1">Uncharacterized protein</fullName>
    </submittedName>
</protein>
<evidence type="ECO:0000313" key="1">
    <source>
        <dbReference type="EMBL" id="KAI8040928.1"/>
    </source>
</evidence>
<name>A0A9P9YQI9_9MUSC</name>
<evidence type="ECO:0000313" key="2">
    <source>
        <dbReference type="Proteomes" id="UP001059596"/>
    </source>
</evidence>
<dbReference type="AlphaFoldDB" id="A0A9P9YQI9"/>
<comment type="caution">
    <text evidence="1">The sequence shown here is derived from an EMBL/GenBank/DDBJ whole genome shotgun (WGS) entry which is preliminary data.</text>
</comment>
<reference evidence="1" key="1">
    <citation type="journal article" date="2023" name="Genome Biol. Evol.">
        <title>Long-read-based Genome Assembly of Drosophila gunungcola Reveals Fewer Chemosensory Genes in Flower-breeding Species.</title>
        <authorList>
            <person name="Negi A."/>
            <person name="Liao B.Y."/>
            <person name="Yeh S.D."/>
        </authorList>
    </citation>
    <scope>NUCLEOTIDE SEQUENCE</scope>
    <source>
        <strain evidence="1">Sukarami</strain>
    </source>
</reference>
<proteinExistence type="predicted"/>
<dbReference type="Proteomes" id="UP001059596">
    <property type="component" value="Unassembled WGS sequence"/>
</dbReference>